<dbReference type="GO" id="GO:0007155">
    <property type="term" value="P:cell adhesion"/>
    <property type="evidence" value="ECO:0007669"/>
    <property type="project" value="InterPro"/>
</dbReference>
<comment type="subcellular location">
    <subcellularLocation>
        <location evidence="1">Cytoplasm</location>
    </subcellularLocation>
</comment>
<evidence type="ECO:0000256" key="2">
    <source>
        <dbReference type="ARBA" id="ARBA00022490"/>
    </source>
</evidence>
<dbReference type="InterPro" id="IPR036723">
    <property type="entry name" value="Alpha-catenin/vinculin-like_sf"/>
</dbReference>
<proteinExistence type="predicted"/>
<organism evidence="3 4">
    <name type="scientific">Rugamonas brunnea</name>
    <dbReference type="NCBI Taxonomy" id="2758569"/>
    <lineage>
        <taxon>Bacteria</taxon>
        <taxon>Pseudomonadati</taxon>
        <taxon>Pseudomonadota</taxon>
        <taxon>Betaproteobacteria</taxon>
        <taxon>Burkholderiales</taxon>
        <taxon>Oxalobacteraceae</taxon>
        <taxon>Telluria group</taxon>
        <taxon>Rugamonas</taxon>
    </lineage>
</organism>
<dbReference type="GO" id="GO:0051015">
    <property type="term" value="F:actin filament binding"/>
    <property type="evidence" value="ECO:0007669"/>
    <property type="project" value="InterPro"/>
</dbReference>
<protein>
    <submittedName>
        <fullName evidence="3">Uncharacterized protein</fullName>
    </submittedName>
</protein>
<evidence type="ECO:0000313" key="3">
    <source>
        <dbReference type="EMBL" id="MBA5636964.1"/>
    </source>
</evidence>
<dbReference type="Proteomes" id="UP000534388">
    <property type="component" value="Unassembled WGS sequence"/>
</dbReference>
<dbReference type="AlphaFoldDB" id="A0A7W2ER58"/>
<evidence type="ECO:0000313" key="4">
    <source>
        <dbReference type="Proteomes" id="UP000534388"/>
    </source>
</evidence>
<keyword evidence="2" id="KW-0963">Cytoplasm</keyword>
<keyword evidence="4" id="KW-1185">Reference proteome</keyword>
<reference evidence="3 4" key="1">
    <citation type="submission" date="2020-07" db="EMBL/GenBank/DDBJ databases">
        <title>Novel species isolated from subtropical streams in China.</title>
        <authorList>
            <person name="Lu H."/>
        </authorList>
    </citation>
    <scope>NUCLEOTIDE SEQUENCE [LARGE SCALE GENOMIC DNA]</scope>
    <source>
        <strain evidence="3 4">LX20W</strain>
    </source>
</reference>
<dbReference type="RefSeq" id="WP_182161160.1">
    <property type="nucleotide sequence ID" value="NZ_JACEZT010000004.1"/>
</dbReference>
<gene>
    <name evidence="3" type="ORF">H3H37_07845</name>
</gene>
<dbReference type="EMBL" id="JACEZT010000004">
    <property type="protein sequence ID" value="MBA5636964.1"/>
    <property type="molecule type" value="Genomic_DNA"/>
</dbReference>
<dbReference type="GO" id="GO:0005737">
    <property type="term" value="C:cytoplasm"/>
    <property type="evidence" value="ECO:0007669"/>
    <property type="project" value="UniProtKB-SubCell"/>
</dbReference>
<comment type="caution">
    <text evidence="3">The sequence shown here is derived from an EMBL/GenBank/DDBJ whole genome shotgun (WGS) entry which is preliminary data.</text>
</comment>
<dbReference type="SUPFAM" id="SSF47220">
    <property type="entry name" value="alpha-catenin/vinculin-like"/>
    <property type="match status" value="1"/>
</dbReference>
<accession>A0A7W2ER58</accession>
<evidence type="ECO:0000256" key="1">
    <source>
        <dbReference type="ARBA" id="ARBA00004496"/>
    </source>
</evidence>
<sequence length="108" mass="12247">MLQANEIQRRFSSVEHAIGQASQACSAERNVPGELRDCIERLDKQADMAKDVIQSNDENRIRQMVDDLEQLGDRAKRVCSSGADLTPQMKSAVNHMHHELSELKHQLH</sequence>
<name>A0A7W2ER58_9BURK</name>